<dbReference type="AlphaFoldDB" id="A0A9W6C2N8"/>
<evidence type="ECO:0000313" key="13">
    <source>
        <dbReference type="EMBL" id="GLC62350.1"/>
    </source>
</evidence>
<dbReference type="PANTHER" id="PTHR42785">
    <property type="entry name" value="DNA TOPOISOMERASE, TYPE IA, CORE"/>
    <property type="match status" value="1"/>
</dbReference>
<dbReference type="InterPro" id="IPR023406">
    <property type="entry name" value="Topo_IA_AS"/>
</dbReference>
<feature type="compositionally biased region" description="Low complexity" evidence="10">
    <location>
        <begin position="1045"/>
        <end position="1083"/>
    </location>
</feature>
<evidence type="ECO:0000259" key="11">
    <source>
        <dbReference type="PROSITE" id="PS50880"/>
    </source>
</evidence>
<comment type="caution">
    <text evidence="13">The sequence shown here is derived from an EMBL/GenBank/DDBJ whole genome shotgun (WGS) entry which is preliminary data.</text>
</comment>
<dbReference type="InterPro" id="IPR028612">
    <property type="entry name" value="Topoisom_1_IA"/>
</dbReference>
<accession>A0A9W6C2N8</accession>
<evidence type="ECO:0000256" key="4">
    <source>
        <dbReference type="ARBA" id="ARBA00022723"/>
    </source>
</evidence>
<dbReference type="Proteomes" id="UP001165080">
    <property type="component" value="Unassembled WGS sequence"/>
</dbReference>
<dbReference type="PROSITE" id="PS00396">
    <property type="entry name" value="TOPO_IA_1"/>
    <property type="match status" value="1"/>
</dbReference>
<gene>
    <name evidence="13" type="primary">PLESTB003330</name>
    <name evidence="13" type="ORF">PLESTB_001873700</name>
</gene>
<dbReference type="HAMAP" id="MF_00952">
    <property type="entry name" value="Topoisom_1_prok"/>
    <property type="match status" value="1"/>
</dbReference>
<dbReference type="PANTHER" id="PTHR42785:SF1">
    <property type="entry name" value="DNA TOPOISOMERASE"/>
    <property type="match status" value="1"/>
</dbReference>
<evidence type="ECO:0000256" key="5">
    <source>
        <dbReference type="ARBA" id="ARBA00022842"/>
    </source>
</evidence>
<proteinExistence type="inferred from homology"/>
<dbReference type="Gene3D" id="2.30.110.10">
    <property type="entry name" value="Electron Transport, Fmn-binding Protein, Chain A"/>
    <property type="match status" value="1"/>
</dbReference>
<evidence type="ECO:0000256" key="3">
    <source>
        <dbReference type="ARBA" id="ARBA00012891"/>
    </source>
</evidence>
<evidence type="ECO:0000259" key="12">
    <source>
        <dbReference type="PROSITE" id="PS52039"/>
    </source>
</evidence>
<dbReference type="InterPro" id="IPR000380">
    <property type="entry name" value="Topo_IA"/>
</dbReference>
<feature type="region of interest" description="Disordered" evidence="10">
    <location>
        <begin position="968"/>
        <end position="1083"/>
    </location>
</feature>
<keyword evidence="9" id="KW-0175">Coiled coil</keyword>
<dbReference type="Pfam" id="PF13368">
    <property type="entry name" value="Toprim_C_rpt"/>
    <property type="match status" value="3"/>
</dbReference>
<keyword evidence="7" id="KW-0238">DNA-binding</keyword>
<dbReference type="PROSITE" id="PS50880">
    <property type="entry name" value="TOPRIM"/>
    <property type="match status" value="1"/>
</dbReference>
<dbReference type="InterPro" id="IPR005733">
    <property type="entry name" value="TopoI_bac-type"/>
</dbReference>
<dbReference type="Pfam" id="PF01131">
    <property type="entry name" value="Topoisom_bac"/>
    <property type="match status" value="1"/>
</dbReference>
<dbReference type="InterPro" id="IPR013825">
    <property type="entry name" value="Topo_IA_cen_sub2"/>
</dbReference>
<dbReference type="InterPro" id="IPR013826">
    <property type="entry name" value="Topo_IA_cen_sub3"/>
</dbReference>
<dbReference type="SMART" id="SM00493">
    <property type="entry name" value="TOPRIM"/>
    <property type="match status" value="1"/>
</dbReference>
<dbReference type="EC" id="5.6.2.1" evidence="3"/>
<dbReference type="GO" id="GO:0003917">
    <property type="term" value="F:DNA topoisomerase type I (single strand cut, ATP-independent) activity"/>
    <property type="evidence" value="ECO:0007669"/>
    <property type="project" value="UniProtKB-EC"/>
</dbReference>
<dbReference type="InterPro" id="IPR003601">
    <property type="entry name" value="Topo_IA_2"/>
</dbReference>
<dbReference type="Pfam" id="PF01751">
    <property type="entry name" value="Toprim"/>
    <property type="match status" value="1"/>
</dbReference>
<evidence type="ECO:0000256" key="7">
    <source>
        <dbReference type="ARBA" id="ARBA00023125"/>
    </source>
</evidence>
<keyword evidence="4" id="KW-0479">Metal-binding</keyword>
<evidence type="ECO:0000256" key="2">
    <source>
        <dbReference type="ARBA" id="ARBA00009446"/>
    </source>
</evidence>
<dbReference type="InterPro" id="IPR006171">
    <property type="entry name" value="TOPRIM_dom"/>
</dbReference>
<dbReference type="SMART" id="SM00436">
    <property type="entry name" value="TOP1Bc"/>
    <property type="match status" value="1"/>
</dbReference>
<organism evidence="13 14">
    <name type="scientific">Pleodorina starrii</name>
    <dbReference type="NCBI Taxonomy" id="330485"/>
    <lineage>
        <taxon>Eukaryota</taxon>
        <taxon>Viridiplantae</taxon>
        <taxon>Chlorophyta</taxon>
        <taxon>core chlorophytes</taxon>
        <taxon>Chlorophyceae</taxon>
        <taxon>CS clade</taxon>
        <taxon>Chlamydomonadales</taxon>
        <taxon>Volvocaceae</taxon>
        <taxon>Pleodorina</taxon>
    </lineage>
</organism>
<feature type="compositionally biased region" description="Basic and acidic residues" evidence="10">
    <location>
        <begin position="603"/>
        <end position="639"/>
    </location>
</feature>
<dbReference type="Gene3D" id="1.10.290.10">
    <property type="entry name" value="Topoisomerase I, domain 4"/>
    <property type="match status" value="1"/>
</dbReference>
<feature type="region of interest" description="Disordered" evidence="10">
    <location>
        <begin position="599"/>
        <end position="645"/>
    </location>
</feature>
<dbReference type="InterPro" id="IPR023405">
    <property type="entry name" value="Topo_IA_core_domain"/>
</dbReference>
<dbReference type="Gene3D" id="3.40.50.140">
    <property type="match status" value="1"/>
</dbReference>
<evidence type="ECO:0000256" key="8">
    <source>
        <dbReference type="ARBA" id="ARBA00023235"/>
    </source>
</evidence>
<comment type="catalytic activity">
    <reaction evidence="1">
        <text>ATP-independent breakage of single-stranded DNA, followed by passage and rejoining.</text>
        <dbReference type="EC" id="5.6.2.1"/>
    </reaction>
</comment>
<keyword evidence="5" id="KW-0460">Magnesium</keyword>
<comment type="similarity">
    <text evidence="2">Belongs to the type IA topoisomerase family.</text>
</comment>
<dbReference type="InterPro" id="IPR034149">
    <property type="entry name" value="TOPRIM_TopoI"/>
</dbReference>
<feature type="domain" description="Topo IA-type catalytic" evidence="12">
    <location>
        <begin position="286"/>
        <end position="744"/>
    </location>
</feature>
<keyword evidence="8" id="KW-0413">Isomerase</keyword>
<dbReference type="NCBIfam" id="TIGR01051">
    <property type="entry name" value="topA_bact"/>
    <property type="match status" value="1"/>
</dbReference>
<dbReference type="InterPro" id="IPR003602">
    <property type="entry name" value="Topo_IA_DNA-bd_dom"/>
</dbReference>
<keyword evidence="6" id="KW-0799">Topoisomerase</keyword>
<dbReference type="GO" id="GO:0003677">
    <property type="term" value="F:DNA binding"/>
    <property type="evidence" value="ECO:0007669"/>
    <property type="project" value="UniProtKB-KW"/>
</dbReference>
<evidence type="ECO:0000256" key="6">
    <source>
        <dbReference type="ARBA" id="ARBA00023029"/>
    </source>
</evidence>
<dbReference type="PRINTS" id="PR00417">
    <property type="entry name" value="PRTPISMRASEI"/>
</dbReference>
<dbReference type="PROSITE" id="PS52039">
    <property type="entry name" value="TOPO_IA_2"/>
    <property type="match status" value="1"/>
</dbReference>
<dbReference type="CDD" id="cd00186">
    <property type="entry name" value="TOP1Ac"/>
    <property type="match status" value="1"/>
</dbReference>
<keyword evidence="14" id="KW-1185">Reference proteome</keyword>
<evidence type="ECO:0000256" key="9">
    <source>
        <dbReference type="SAM" id="Coils"/>
    </source>
</evidence>
<evidence type="ECO:0000256" key="10">
    <source>
        <dbReference type="SAM" id="MobiDB-lite"/>
    </source>
</evidence>
<dbReference type="InterPro" id="IPR024747">
    <property type="entry name" value="Pyridox_Oxase-rel"/>
</dbReference>
<dbReference type="SUPFAM" id="SSF56712">
    <property type="entry name" value="Prokaryotic type I DNA topoisomerase"/>
    <property type="match status" value="1"/>
</dbReference>
<dbReference type="SMART" id="SM00437">
    <property type="entry name" value="TOP1Ac"/>
    <property type="match status" value="1"/>
</dbReference>
<dbReference type="InterPro" id="IPR013824">
    <property type="entry name" value="Topo_IA_cen_sub1"/>
</dbReference>
<protein>
    <recommendedName>
        <fullName evidence="3">DNA topoisomerase</fullName>
        <ecNumber evidence="3">5.6.2.1</ecNumber>
    </recommendedName>
</protein>
<dbReference type="GO" id="GO:0006265">
    <property type="term" value="P:DNA topological change"/>
    <property type="evidence" value="ECO:0007669"/>
    <property type="project" value="InterPro"/>
</dbReference>
<dbReference type="InterPro" id="IPR013497">
    <property type="entry name" value="Topo_IA_cen"/>
</dbReference>
<dbReference type="EMBL" id="BRXU01000063">
    <property type="protein sequence ID" value="GLC62350.1"/>
    <property type="molecule type" value="Genomic_DNA"/>
</dbReference>
<dbReference type="InterPro" id="IPR012349">
    <property type="entry name" value="Split_barrel_FMN-bd"/>
</dbReference>
<dbReference type="InterPro" id="IPR025589">
    <property type="entry name" value="Toprim_C_rpt"/>
</dbReference>
<dbReference type="Gene3D" id="1.10.460.10">
    <property type="entry name" value="Topoisomerase I, domain 2"/>
    <property type="match status" value="1"/>
</dbReference>
<feature type="coiled-coil region" evidence="9">
    <location>
        <begin position="275"/>
        <end position="302"/>
    </location>
</feature>
<name>A0A9W6C2N8_9CHLO</name>
<evidence type="ECO:0000313" key="14">
    <source>
        <dbReference type="Proteomes" id="UP001165080"/>
    </source>
</evidence>
<dbReference type="CDD" id="cd03363">
    <property type="entry name" value="TOPRIM_TopoIA_TopoI"/>
    <property type="match status" value="1"/>
</dbReference>
<reference evidence="13 14" key="1">
    <citation type="journal article" date="2023" name="Commun. Biol.">
        <title>Reorganization of the ancestral sex-determining regions during the evolution of trioecy in Pleodorina starrii.</title>
        <authorList>
            <person name="Takahashi K."/>
            <person name="Suzuki S."/>
            <person name="Kawai-Toyooka H."/>
            <person name="Yamamoto K."/>
            <person name="Hamaji T."/>
            <person name="Ootsuki R."/>
            <person name="Yamaguchi H."/>
            <person name="Kawachi M."/>
            <person name="Higashiyama T."/>
            <person name="Nozaki H."/>
        </authorList>
    </citation>
    <scope>NUCLEOTIDE SEQUENCE [LARGE SCALE GENOMIC DNA]</scope>
    <source>
        <strain evidence="13 14">NIES-4479</strain>
    </source>
</reference>
<dbReference type="SUPFAM" id="SSF50475">
    <property type="entry name" value="FMN-binding split barrel"/>
    <property type="match status" value="1"/>
</dbReference>
<evidence type="ECO:0000256" key="1">
    <source>
        <dbReference type="ARBA" id="ARBA00000213"/>
    </source>
</evidence>
<dbReference type="Pfam" id="PF12900">
    <property type="entry name" value="Pyridox_ox_2"/>
    <property type="match status" value="1"/>
</dbReference>
<dbReference type="Gene3D" id="2.70.20.10">
    <property type="entry name" value="Topoisomerase I, domain 3"/>
    <property type="match status" value="1"/>
</dbReference>
<sequence length="1083" mass="118635">MSIGDNLNPIKTLDKDTVWQLLEQHPFGRLAVEAAGLVDIFPVNYVVHQRKLYFRTAQGSKLSSLIVNDQVAFEIDEVSEEHVVRSVVVHGRARRLETRAEIDAAEELPLRPWAPTLKYNFVVIDVEHATGRESTVPTKATQSPGTGKSLLIVESPSKVKTIAGYLGDAYEVESSMGHIRDLPQPSELPAELKKGPYGKFAVDVEHGFEPYYVVNPDKKKKVTELRRKLKDADALYLATDGDREGEAIAWHLLEVLKPKIPVYRLTFSEITREAIERAFGELRELDQDLVDAQETRRILDRLYGYEISPVLWRKIASGLSAGRVQSVATRLVVERERKRMAFVPADYWDLSGTFARTDGEDAGTAFSARLSSVDGKRVAGGRDFGDDGVLKGAADKLAHLDEQAARELAAGLEDAAFTVRSLETKPYTRRPAAPFTTSTLQQEAARKLRFTSRTTMQVAQKLYENGYITYMRTDSVALSDQAVTAARRQATELYGADFVPGSPRLYSSKSKNAQEAHEAVRPAGDSFRAPNQVRGELSADAFRLYELIWKRTVASQMADAKGSTATVRLGATSSAGRDAEFSASGTVITFRGFLAAYEEGRDEDPATDKDGAKDGDKRLPRMAEGDRLDATEVEADGHRTSPPPRYTEASLVKVLDELGIGRPSTYAATISTIMDRGYVRVRGSALIPSWTAFSVVRLLEEHFSDYVDYDFTAEMEEGLDRIARGEEDSTDWLQDFYFGSQGHENGLKPIVDDLGEIDARAVNSIPVTEDITLRVGKFGPYLEVAGAVDPETGEITDPIRANVPEDLAPDELTPDKARELIETGKADGRELGRDPVTGRAIVAKDGRYGPYVTEVIPEPTAEELAAQPVEYYKNGKPKPPKKPVKEKPRTGSLLSTMTLQDVTLEDALKILSLPRTLGTDAEGNEITVQNGRFGPYLKKGGDSRSLQSEEQLFTVTLEEALAIYAQPKQRGRGAAKPPLADLGTDQITERPMVIKDGRFGPYITDGETNVTVPRGETVEQITPARASQLLAEKRAQGPAPKKAARSTAKGTTTKGTTARSSTAKKSTAKKPAAAKPARAGSKG</sequence>
<feature type="domain" description="Toprim" evidence="11">
    <location>
        <begin position="148"/>
        <end position="271"/>
    </location>
</feature>
<dbReference type="GO" id="GO:0046872">
    <property type="term" value="F:metal ion binding"/>
    <property type="evidence" value="ECO:0007669"/>
    <property type="project" value="UniProtKB-KW"/>
</dbReference>